<keyword evidence="6 8" id="KW-1133">Transmembrane helix</keyword>
<keyword evidence="10" id="KW-1185">Reference proteome</keyword>
<dbReference type="RefSeq" id="WP_061498068.1">
    <property type="nucleotide sequence ID" value="NZ_CP010951.1"/>
</dbReference>
<evidence type="ECO:0000313" key="10">
    <source>
        <dbReference type="Proteomes" id="UP000070433"/>
    </source>
</evidence>
<dbReference type="PANTHER" id="PTHR37484:SF1">
    <property type="entry name" value="ROD SHAPE-DETERMINING PROTEIN MRED"/>
    <property type="match status" value="1"/>
</dbReference>
<dbReference type="GO" id="GO:0008360">
    <property type="term" value="P:regulation of cell shape"/>
    <property type="evidence" value="ECO:0007669"/>
    <property type="project" value="UniProtKB-KW"/>
</dbReference>
<proteinExistence type="inferred from homology"/>
<comment type="similarity">
    <text evidence="2">Belongs to the MreD family.</text>
</comment>
<evidence type="ECO:0000313" key="9">
    <source>
        <dbReference type="EMBL" id="AMO22942.1"/>
    </source>
</evidence>
<evidence type="ECO:0000256" key="3">
    <source>
        <dbReference type="ARBA" id="ARBA00022475"/>
    </source>
</evidence>
<dbReference type="EMBL" id="CP010951">
    <property type="protein sequence ID" value="AMO22942.1"/>
    <property type="molecule type" value="Genomic_DNA"/>
</dbReference>
<keyword evidence="7 8" id="KW-0472">Membrane</keyword>
<dbReference type="InterPro" id="IPR007227">
    <property type="entry name" value="Cell_shape_determining_MreD"/>
</dbReference>
<comment type="subcellular location">
    <subcellularLocation>
        <location evidence="1">Cell membrane</location>
        <topology evidence="1">Multi-pass membrane protein</topology>
    </subcellularLocation>
</comment>
<reference evidence="9 10" key="1">
    <citation type="journal article" date="2014" name="Int. J. Syst. Evol. Microbiol.">
        <title>Ramlibacter solisilvae sp. nov., isolated from forest soil, and emended description of the genus Ramlibacter.</title>
        <authorList>
            <person name="Lee H.J."/>
            <person name="Lee S.H."/>
            <person name="Lee S.S."/>
            <person name="Lee J.S."/>
            <person name="Kim Y."/>
            <person name="Kim S.C."/>
            <person name="Jeon C.O."/>
        </authorList>
    </citation>
    <scope>NUCLEOTIDE SEQUENCE [LARGE SCALE GENOMIC DNA]</scope>
    <source>
        <strain evidence="9 10">5-10</strain>
    </source>
</reference>
<accession>A0A127JXZ3</accession>
<evidence type="ECO:0000256" key="1">
    <source>
        <dbReference type="ARBA" id="ARBA00004651"/>
    </source>
</evidence>
<evidence type="ECO:0000256" key="8">
    <source>
        <dbReference type="SAM" id="Phobius"/>
    </source>
</evidence>
<protein>
    <submittedName>
        <fullName evidence="9">Rod shape-determining protein MreD</fullName>
    </submittedName>
</protein>
<dbReference type="GO" id="GO:0005886">
    <property type="term" value="C:plasma membrane"/>
    <property type="evidence" value="ECO:0007669"/>
    <property type="project" value="UniProtKB-SubCell"/>
</dbReference>
<evidence type="ECO:0000256" key="6">
    <source>
        <dbReference type="ARBA" id="ARBA00022989"/>
    </source>
</evidence>
<feature type="transmembrane region" description="Helical" evidence="8">
    <location>
        <begin position="139"/>
        <end position="158"/>
    </location>
</feature>
<dbReference type="PATRIC" id="fig|94132.3.peg.1763"/>
<keyword evidence="4 8" id="KW-0812">Transmembrane</keyword>
<sequence length="172" mass="18966">MIMRPGQPLLLPANPLFIWGSLFVALMVNMLPLGRTPWMPDLLALVLVFWSVHQPLRVGIGAAFVFGLAMDVHQAALLGQHALAYTALTFFAITIHRRLLWFTVPSQAVQVFPLFAAAHLIELAIRMIAGGVFPGWEVVLAPVLEGLLWPVVSVILLAPQRRAPDPDENRPL</sequence>
<feature type="transmembrane region" description="Helical" evidence="8">
    <location>
        <begin position="12"/>
        <end position="31"/>
    </location>
</feature>
<evidence type="ECO:0000256" key="5">
    <source>
        <dbReference type="ARBA" id="ARBA00022960"/>
    </source>
</evidence>
<dbReference type="Proteomes" id="UP000070433">
    <property type="component" value="Chromosome"/>
</dbReference>
<feature type="transmembrane region" description="Helical" evidence="8">
    <location>
        <begin position="43"/>
        <end position="70"/>
    </location>
</feature>
<gene>
    <name evidence="9" type="ORF">UC35_08655</name>
</gene>
<name>A0A127JXZ3_9BURK</name>
<keyword evidence="5" id="KW-0133">Cell shape</keyword>
<evidence type="ECO:0000256" key="7">
    <source>
        <dbReference type="ARBA" id="ARBA00023136"/>
    </source>
</evidence>
<dbReference type="NCBIfam" id="TIGR03426">
    <property type="entry name" value="shape_MreD"/>
    <property type="match status" value="1"/>
</dbReference>
<organism evidence="9 10">
    <name type="scientific">Ramlibacter tataouinensis</name>
    <dbReference type="NCBI Taxonomy" id="94132"/>
    <lineage>
        <taxon>Bacteria</taxon>
        <taxon>Pseudomonadati</taxon>
        <taxon>Pseudomonadota</taxon>
        <taxon>Betaproteobacteria</taxon>
        <taxon>Burkholderiales</taxon>
        <taxon>Comamonadaceae</taxon>
        <taxon>Ramlibacter</taxon>
    </lineage>
</organism>
<dbReference type="InterPro" id="IPR026034">
    <property type="entry name" value="MreD_proteobac"/>
</dbReference>
<dbReference type="AlphaFoldDB" id="A0A127JXZ3"/>
<evidence type="ECO:0000256" key="2">
    <source>
        <dbReference type="ARBA" id="ARBA00007776"/>
    </source>
</evidence>
<dbReference type="Pfam" id="PF04093">
    <property type="entry name" value="MreD"/>
    <property type="match status" value="1"/>
</dbReference>
<dbReference type="PIRSF" id="PIRSF018472">
    <property type="entry name" value="MreD_proteobac"/>
    <property type="match status" value="1"/>
</dbReference>
<dbReference type="PANTHER" id="PTHR37484">
    <property type="entry name" value="ROD SHAPE-DETERMINING PROTEIN MRED"/>
    <property type="match status" value="1"/>
</dbReference>
<dbReference type="OrthoDB" id="5297408at2"/>
<evidence type="ECO:0000256" key="4">
    <source>
        <dbReference type="ARBA" id="ARBA00022692"/>
    </source>
</evidence>
<keyword evidence="3" id="KW-1003">Cell membrane</keyword>